<dbReference type="EMBL" id="KF594184">
    <property type="protein sequence ID" value="AIE38389.1"/>
    <property type="molecule type" value="Genomic_DNA"/>
</dbReference>
<reference evidence="8" key="1">
    <citation type="journal article" date="2014" name="ISME J.">
        <title>Human oral viruses are personal, persistent and gender-consistent.</title>
        <authorList>
            <person name="Abeles S.R."/>
            <person name="Robles-Sikisaka R."/>
            <person name="Ly M."/>
            <person name="Lum A.G."/>
            <person name="Salzman J."/>
            <person name="Boehm T.K."/>
            <person name="Pride D.T."/>
        </authorList>
    </citation>
    <scope>NUCLEOTIDE SEQUENCE</scope>
    <source>
        <strain evidence="8">Day14AM</strain>
        <strain evidence="1">Day1AM</strain>
        <strain evidence="2">Day1Noon</strain>
        <strain evidence="3">Day1PM</strain>
        <strain evidence="4">Day2AM</strain>
        <strain evidence="9">Day30AM</strain>
        <strain evidence="10">Day30Noon</strain>
        <strain evidence="5">Day4AM</strain>
        <strain evidence="11">Day60AM</strain>
        <strain evidence="6">Day7AM</strain>
        <strain evidence="7">Day7Noon</strain>
    </source>
</reference>
<dbReference type="EMBL" id="KF594194">
    <property type="protein sequence ID" value="AIE38819.1"/>
    <property type="molecule type" value="Genomic_DNA"/>
</dbReference>
<dbReference type="EMBL" id="KF594186">
    <property type="protein sequence ID" value="AIE38475.1"/>
    <property type="molecule type" value="Genomic_DNA"/>
</dbReference>
<dbReference type="EMBL" id="KF594191">
    <property type="protein sequence ID" value="AIE38690.1"/>
    <property type="molecule type" value="Genomic_DNA"/>
</dbReference>
<dbReference type="EMBL" id="KF594193">
    <property type="protein sequence ID" value="AIE38776.1"/>
    <property type="molecule type" value="Genomic_DNA"/>
</dbReference>
<protein>
    <submittedName>
        <fullName evidence="8">Uncharacterized protein</fullName>
    </submittedName>
</protein>
<evidence type="ECO:0000313" key="7">
    <source>
        <dbReference type="EMBL" id="AIE38647.1"/>
    </source>
</evidence>
<evidence type="ECO:0000313" key="10">
    <source>
        <dbReference type="EMBL" id="AIE38776.1"/>
    </source>
</evidence>
<evidence type="ECO:0000313" key="1">
    <source>
        <dbReference type="EMBL" id="AIE38389.1"/>
    </source>
</evidence>
<dbReference type="EMBL" id="KF594189">
    <property type="protein sequence ID" value="AIE38604.1"/>
    <property type="molecule type" value="Genomic_DNA"/>
</dbReference>
<name>A0A075EHX0_9CAUD</name>
<dbReference type="EMBL" id="KF594192">
    <property type="protein sequence ID" value="AIE38733.1"/>
    <property type="molecule type" value="Genomic_DNA"/>
</dbReference>
<dbReference type="EMBL" id="KF594190">
    <property type="protein sequence ID" value="AIE38647.1"/>
    <property type="molecule type" value="Genomic_DNA"/>
</dbReference>
<proteinExistence type="predicted"/>
<evidence type="ECO:0000313" key="2">
    <source>
        <dbReference type="EMBL" id="AIE38432.1"/>
    </source>
</evidence>
<evidence type="ECO:0000313" key="8">
    <source>
        <dbReference type="EMBL" id="AIE38690.1"/>
    </source>
</evidence>
<organism evidence="8">
    <name type="scientific">Siphovirus contig89</name>
    <dbReference type="NCBI Taxonomy" id="1518022"/>
    <lineage>
        <taxon>Viruses</taxon>
        <taxon>Duplodnaviria</taxon>
        <taxon>Heunggongvirae</taxon>
        <taxon>Uroviricota</taxon>
        <taxon>Caudoviricetes</taxon>
    </lineage>
</organism>
<dbReference type="EMBL" id="KF594188">
    <property type="protein sequence ID" value="AIE38561.1"/>
    <property type="molecule type" value="Genomic_DNA"/>
</dbReference>
<evidence type="ECO:0000313" key="9">
    <source>
        <dbReference type="EMBL" id="AIE38733.1"/>
    </source>
</evidence>
<sequence length="84" mass="9221">MDEMDESSSKLSFNNLIVSSQVEFDDLSNRFIRCFDLIGFGEVSTSGSDPCQVGTGVVTLSNIKGKPLFELIERIVRIVLGSEC</sequence>
<accession>A0A075EHX0</accession>
<dbReference type="EMBL" id="KF594187">
    <property type="protein sequence ID" value="AIE38518.1"/>
    <property type="molecule type" value="Genomic_DNA"/>
</dbReference>
<evidence type="ECO:0000313" key="6">
    <source>
        <dbReference type="EMBL" id="AIE38604.1"/>
    </source>
</evidence>
<evidence type="ECO:0000313" key="3">
    <source>
        <dbReference type="EMBL" id="AIE38475.1"/>
    </source>
</evidence>
<dbReference type="EMBL" id="KF594185">
    <property type="protein sequence ID" value="AIE38432.1"/>
    <property type="molecule type" value="Genomic_DNA"/>
</dbReference>
<evidence type="ECO:0000313" key="5">
    <source>
        <dbReference type="EMBL" id="AIE38561.1"/>
    </source>
</evidence>
<evidence type="ECO:0000313" key="4">
    <source>
        <dbReference type="EMBL" id="AIE38518.1"/>
    </source>
</evidence>
<evidence type="ECO:0000313" key="11">
    <source>
        <dbReference type="EMBL" id="AIE38819.1"/>
    </source>
</evidence>